<sequence>DSSEATLDDSSNPVEDDNDVYVNKWYAGLFAAIEVRQDSSSDDVDDAELQLSKHCRRIFCAQLNRRFVWGLTICGGFVRVYLFGSNFVLVSNTMNICTKAGRGEIIRLFVNLSFTEDHRLGFDPTIKHLYGLDCCEITVPGTAATDSADSTGNSGGNDGSSGSSERTFYSNHMVVEVSHLFGRLTRCFLATDKKPTKENRIRSKNCTVFIKDAWTEVADGSVDKDARDEVAHLRKITQILERYPELAGTYPVLEAGGRVEFQSCSDNTFAKDTTRSVLGDLFDDVRVGEKIRKLPLCAHKRIATSPIGMPLDELRSVPELIIAVADAMRTHRAIAEHCHILHRDISTGNFLFRRMDDGTVKGMLIDFDHAIGCEDPDTMPQKEQIGTLPFMSVNNLEKNSNRRT</sequence>
<name>A0ACC1HZH3_9FUNG</name>
<evidence type="ECO:0000313" key="1">
    <source>
        <dbReference type="EMBL" id="KAJ1877836.1"/>
    </source>
</evidence>
<proteinExistence type="predicted"/>
<protein>
    <submittedName>
        <fullName evidence="1">Uncharacterized protein</fullName>
    </submittedName>
</protein>
<accession>A0ACC1HZH3</accession>
<keyword evidence="2" id="KW-1185">Reference proteome</keyword>
<dbReference type="EMBL" id="JANBPG010004073">
    <property type="protein sequence ID" value="KAJ1877836.1"/>
    <property type="molecule type" value="Genomic_DNA"/>
</dbReference>
<reference evidence="1" key="1">
    <citation type="submission" date="2022-07" db="EMBL/GenBank/DDBJ databases">
        <title>Phylogenomic reconstructions and comparative analyses of Kickxellomycotina fungi.</title>
        <authorList>
            <person name="Reynolds N.K."/>
            <person name="Stajich J.E."/>
            <person name="Barry K."/>
            <person name="Grigoriev I.V."/>
            <person name="Crous P."/>
            <person name="Smith M.E."/>
        </authorList>
    </citation>
    <scope>NUCLEOTIDE SEQUENCE</scope>
    <source>
        <strain evidence="1">Benny 63K</strain>
    </source>
</reference>
<gene>
    <name evidence="1" type="ORF">LPJ66_012018</name>
</gene>
<evidence type="ECO:0000313" key="2">
    <source>
        <dbReference type="Proteomes" id="UP001150581"/>
    </source>
</evidence>
<feature type="non-terminal residue" evidence="1">
    <location>
        <position position="1"/>
    </location>
</feature>
<organism evidence="1 2">
    <name type="scientific">Kickxella alabastrina</name>
    <dbReference type="NCBI Taxonomy" id="61397"/>
    <lineage>
        <taxon>Eukaryota</taxon>
        <taxon>Fungi</taxon>
        <taxon>Fungi incertae sedis</taxon>
        <taxon>Zoopagomycota</taxon>
        <taxon>Kickxellomycotina</taxon>
        <taxon>Kickxellomycetes</taxon>
        <taxon>Kickxellales</taxon>
        <taxon>Kickxellaceae</taxon>
        <taxon>Kickxella</taxon>
    </lineage>
</organism>
<feature type="non-terminal residue" evidence="1">
    <location>
        <position position="404"/>
    </location>
</feature>
<dbReference type="Proteomes" id="UP001150581">
    <property type="component" value="Unassembled WGS sequence"/>
</dbReference>
<comment type="caution">
    <text evidence="1">The sequence shown here is derived from an EMBL/GenBank/DDBJ whole genome shotgun (WGS) entry which is preliminary data.</text>
</comment>